<evidence type="ECO:0000313" key="7">
    <source>
        <dbReference type="EMBL" id="TDC51959.1"/>
    </source>
</evidence>
<feature type="non-terminal residue" evidence="7">
    <location>
        <position position="177"/>
    </location>
</feature>
<dbReference type="RefSeq" id="WP_203416719.1">
    <property type="nucleotide sequence ID" value="NZ_SMKL01000018.1"/>
</dbReference>
<reference evidence="7 8" key="1">
    <citation type="submission" date="2019-02" db="EMBL/GenBank/DDBJ databases">
        <title>Draft genome sequences of novel Actinobacteria.</title>
        <authorList>
            <person name="Sahin N."/>
            <person name="Ay H."/>
            <person name="Saygin H."/>
        </authorList>
    </citation>
    <scope>NUCLEOTIDE SEQUENCE [LARGE SCALE GENOMIC DNA]</scope>
    <source>
        <strain evidence="7 8">KC603</strain>
    </source>
</reference>
<keyword evidence="3 5" id="KW-0238">DNA-binding</keyword>
<comment type="similarity">
    <text evidence="1">Belongs to the AfsR/DnrI/RedD regulatory family.</text>
</comment>
<dbReference type="PANTHER" id="PTHR35807:SF1">
    <property type="entry name" value="TRANSCRIPTIONAL REGULATOR REDD"/>
    <property type="match status" value="1"/>
</dbReference>
<dbReference type="SUPFAM" id="SSF46894">
    <property type="entry name" value="C-terminal effector domain of the bipartite response regulators"/>
    <property type="match status" value="1"/>
</dbReference>
<dbReference type="GO" id="GO:0000160">
    <property type="term" value="P:phosphorelay signal transduction system"/>
    <property type="evidence" value="ECO:0007669"/>
    <property type="project" value="InterPro"/>
</dbReference>
<dbReference type="Pfam" id="PF00486">
    <property type="entry name" value="Trans_reg_C"/>
    <property type="match status" value="1"/>
</dbReference>
<evidence type="ECO:0000259" key="6">
    <source>
        <dbReference type="PROSITE" id="PS51755"/>
    </source>
</evidence>
<comment type="caution">
    <text evidence="7">The sequence shown here is derived from an EMBL/GenBank/DDBJ whole genome shotgun (WGS) entry which is preliminary data.</text>
</comment>
<dbReference type="AlphaFoldDB" id="A0A4R4RRT7"/>
<dbReference type="Pfam" id="PF03704">
    <property type="entry name" value="BTAD"/>
    <property type="match status" value="1"/>
</dbReference>
<dbReference type="InterPro" id="IPR011990">
    <property type="entry name" value="TPR-like_helical_dom_sf"/>
</dbReference>
<feature type="DNA-binding region" description="OmpR/PhoB-type" evidence="5">
    <location>
        <begin position="1"/>
        <end position="92"/>
    </location>
</feature>
<dbReference type="InterPro" id="IPR016032">
    <property type="entry name" value="Sig_transdc_resp-reg_C-effctor"/>
</dbReference>
<dbReference type="InterPro" id="IPR036388">
    <property type="entry name" value="WH-like_DNA-bd_sf"/>
</dbReference>
<dbReference type="SMART" id="SM00862">
    <property type="entry name" value="Trans_reg_C"/>
    <property type="match status" value="1"/>
</dbReference>
<dbReference type="InterPro" id="IPR005158">
    <property type="entry name" value="BTAD"/>
</dbReference>
<dbReference type="Gene3D" id="1.25.40.10">
    <property type="entry name" value="Tetratricopeptide repeat domain"/>
    <property type="match status" value="1"/>
</dbReference>
<dbReference type="GO" id="GO:0006355">
    <property type="term" value="P:regulation of DNA-templated transcription"/>
    <property type="evidence" value="ECO:0007669"/>
    <property type="project" value="InterPro"/>
</dbReference>
<evidence type="ECO:0000256" key="3">
    <source>
        <dbReference type="ARBA" id="ARBA00023125"/>
    </source>
</evidence>
<protein>
    <submittedName>
        <fullName evidence="7">AfsR/SARP family transcriptional regulator</fullName>
    </submittedName>
</protein>
<sequence>MRFGVLGPLQVTTAGGVAVRVPEAKVRLLLAALLTHRGRTISADRLVDALWGDAPPADPRGALQTKVSLLRRALGAGRGLLVHRPAGYVLQVAADDVDAGRFAALVTRARAHADAATRADLLGRALDLWRGPAFADVADAAFLAPAVRQLDELRLVTVEEWAEARLAAAGGPGDYGA</sequence>
<dbReference type="Proteomes" id="UP000295621">
    <property type="component" value="Unassembled WGS sequence"/>
</dbReference>
<evidence type="ECO:0000256" key="2">
    <source>
        <dbReference type="ARBA" id="ARBA00023015"/>
    </source>
</evidence>
<gene>
    <name evidence="7" type="ORF">E1212_10120</name>
</gene>
<proteinExistence type="inferred from homology"/>
<evidence type="ECO:0000313" key="8">
    <source>
        <dbReference type="Proteomes" id="UP000295621"/>
    </source>
</evidence>
<dbReference type="PROSITE" id="PS51755">
    <property type="entry name" value="OMPR_PHOB"/>
    <property type="match status" value="1"/>
</dbReference>
<keyword evidence="2" id="KW-0805">Transcription regulation</keyword>
<keyword evidence="8" id="KW-1185">Reference proteome</keyword>
<keyword evidence="4" id="KW-0804">Transcription</keyword>
<evidence type="ECO:0000256" key="5">
    <source>
        <dbReference type="PROSITE-ProRule" id="PRU01091"/>
    </source>
</evidence>
<evidence type="ECO:0000256" key="1">
    <source>
        <dbReference type="ARBA" id="ARBA00005820"/>
    </source>
</evidence>
<dbReference type="InterPro" id="IPR001867">
    <property type="entry name" value="OmpR/PhoB-type_DNA-bd"/>
</dbReference>
<dbReference type="GO" id="GO:0003677">
    <property type="term" value="F:DNA binding"/>
    <property type="evidence" value="ECO:0007669"/>
    <property type="project" value="UniProtKB-UniRule"/>
</dbReference>
<name>A0A4R4RRT7_9ACTN</name>
<dbReference type="Gene3D" id="1.10.10.10">
    <property type="entry name" value="Winged helix-like DNA-binding domain superfamily/Winged helix DNA-binding domain"/>
    <property type="match status" value="1"/>
</dbReference>
<dbReference type="InterPro" id="IPR051677">
    <property type="entry name" value="AfsR-DnrI-RedD_regulator"/>
</dbReference>
<evidence type="ECO:0000256" key="4">
    <source>
        <dbReference type="ARBA" id="ARBA00023163"/>
    </source>
</evidence>
<organism evidence="7 8">
    <name type="scientific">Jiangella ureilytica</name>
    <dbReference type="NCBI Taxonomy" id="2530374"/>
    <lineage>
        <taxon>Bacteria</taxon>
        <taxon>Bacillati</taxon>
        <taxon>Actinomycetota</taxon>
        <taxon>Actinomycetes</taxon>
        <taxon>Jiangellales</taxon>
        <taxon>Jiangellaceae</taxon>
        <taxon>Jiangella</taxon>
    </lineage>
</organism>
<dbReference type="SUPFAM" id="SSF48452">
    <property type="entry name" value="TPR-like"/>
    <property type="match status" value="1"/>
</dbReference>
<accession>A0A4R4RRT7</accession>
<dbReference type="PANTHER" id="PTHR35807">
    <property type="entry name" value="TRANSCRIPTIONAL REGULATOR REDD-RELATED"/>
    <property type="match status" value="1"/>
</dbReference>
<dbReference type="EMBL" id="SMKL01000018">
    <property type="protein sequence ID" value="TDC51959.1"/>
    <property type="molecule type" value="Genomic_DNA"/>
</dbReference>
<feature type="domain" description="OmpR/PhoB-type" evidence="6">
    <location>
        <begin position="1"/>
        <end position="92"/>
    </location>
</feature>